<comment type="caution">
    <text evidence="1">The sequence shown here is derived from an EMBL/GenBank/DDBJ whole genome shotgun (WGS) entry which is preliminary data.</text>
</comment>
<organism evidence="1 2">
    <name type="scientific">Auriscalpium vulgare</name>
    <dbReference type="NCBI Taxonomy" id="40419"/>
    <lineage>
        <taxon>Eukaryota</taxon>
        <taxon>Fungi</taxon>
        <taxon>Dikarya</taxon>
        <taxon>Basidiomycota</taxon>
        <taxon>Agaricomycotina</taxon>
        <taxon>Agaricomycetes</taxon>
        <taxon>Russulales</taxon>
        <taxon>Auriscalpiaceae</taxon>
        <taxon>Auriscalpium</taxon>
    </lineage>
</organism>
<name>A0ACB8RXV0_9AGAM</name>
<evidence type="ECO:0000313" key="2">
    <source>
        <dbReference type="Proteomes" id="UP000814033"/>
    </source>
</evidence>
<reference evidence="1" key="1">
    <citation type="submission" date="2021-02" db="EMBL/GenBank/DDBJ databases">
        <authorList>
            <consortium name="DOE Joint Genome Institute"/>
            <person name="Ahrendt S."/>
            <person name="Looney B.P."/>
            <person name="Miyauchi S."/>
            <person name="Morin E."/>
            <person name="Drula E."/>
            <person name="Courty P.E."/>
            <person name="Chicoki N."/>
            <person name="Fauchery L."/>
            <person name="Kohler A."/>
            <person name="Kuo A."/>
            <person name="Labutti K."/>
            <person name="Pangilinan J."/>
            <person name="Lipzen A."/>
            <person name="Riley R."/>
            <person name="Andreopoulos W."/>
            <person name="He G."/>
            <person name="Johnson J."/>
            <person name="Barry K.W."/>
            <person name="Grigoriev I.V."/>
            <person name="Nagy L."/>
            <person name="Hibbett D."/>
            <person name="Henrissat B."/>
            <person name="Matheny P.B."/>
            <person name="Labbe J."/>
            <person name="Martin F."/>
        </authorList>
    </citation>
    <scope>NUCLEOTIDE SEQUENCE</scope>
    <source>
        <strain evidence="1">FP105234-sp</strain>
    </source>
</reference>
<protein>
    <submittedName>
        <fullName evidence="1">Glutathione S-transferase-like protein</fullName>
    </submittedName>
</protein>
<gene>
    <name evidence="1" type="ORF">FA95DRAFT_1489857</name>
</gene>
<dbReference type="Proteomes" id="UP000814033">
    <property type="component" value="Unassembled WGS sequence"/>
</dbReference>
<proteinExistence type="predicted"/>
<evidence type="ECO:0000313" key="1">
    <source>
        <dbReference type="EMBL" id="KAI0049054.1"/>
    </source>
</evidence>
<dbReference type="EMBL" id="MU275878">
    <property type="protein sequence ID" value="KAI0049054.1"/>
    <property type="molecule type" value="Genomic_DNA"/>
</dbReference>
<accession>A0ACB8RXV0</accession>
<reference evidence="1" key="2">
    <citation type="journal article" date="2022" name="New Phytol.">
        <title>Evolutionary transition to the ectomycorrhizal habit in the genomes of a hyperdiverse lineage of mushroom-forming fungi.</title>
        <authorList>
            <person name="Looney B."/>
            <person name="Miyauchi S."/>
            <person name="Morin E."/>
            <person name="Drula E."/>
            <person name="Courty P.E."/>
            <person name="Kohler A."/>
            <person name="Kuo A."/>
            <person name="LaButti K."/>
            <person name="Pangilinan J."/>
            <person name="Lipzen A."/>
            <person name="Riley R."/>
            <person name="Andreopoulos W."/>
            <person name="He G."/>
            <person name="Johnson J."/>
            <person name="Nolan M."/>
            <person name="Tritt A."/>
            <person name="Barry K.W."/>
            <person name="Grigoriev I.V."/>
            <person name="Nagy L.G."/>
            <person name="Hibbett D."/>
            <person name="Henrissat B."/>
            <person name="Matheny P.B."/>
            <person name="Labbe J."/>
            <person name="Martin F.M."/>
        </authorList>
    </citation>
    <scope>NUCLEOTIDE SEQUENCE</scope>
    <source>
        <strain evidence="1">FP105234-sp</strain>
    </source>
</reference>
<sequence length="234" mass="26764">MATSASGPKRLLVYTGRTPNGFKVSTFLEELKLAYGGPDYETHPIDISTNEQKEPWFIELNPNGRIPTLTDRGRNNFSVFESAAILLYLVKYFDTEQRFTFDQEKEADDYSEMLQWIFFAHGGVGPMQGQAGHFTFATKEDIPYARLRYVNETKRLYSVLEIRLKDRDYLAGPGRGKVSIADFNVFPWVRLHSPTIAPTLDEWPGVKAWVERLRSRPGVQVGLNVPPEGWNEKK</sequence>
<keyword evidence="2" id="KW-1185">Reference proteome</keyword>